<feature type="region of interest" description="Disordered" evidence="1">
    <location>
        <begin position="87"/>
        <end position="172"/>
    </location>
</feature>
<dbReference type="OrthoDB" id="413168at2759"/>
<dbReference type="EMBL" id="CAJNDS010002807">
    <property type="protein sequence ID" value="CAE7605037.1"/>
    <property type="molecule type" value="Genomic_DNA"/>
</dbReference>
<evidence type="ECO:0000313" key="2">
    <source>
        <dbReference type="EMBL" id="CAE7605037.1"/>
    </source>
</evidence>
<sequence length="352" mass="37209">MSKQKLQLRATLRDEGKSWERVGTSLLNSTVWDFGTSVGMRDLAALHGYLFSYGGKTWRSNQQTALTLSAAGVRDGDLVEFAGDFEPVAGDERPATASAAADGADGAEAPAEASAEAPADAKDAGSRAASAAGSVRATTPGTEGAKGARAPEGVAADPTSESGPVPDAVRAPTPLPKAQIRVTLIDHKKRQRECIGRASLDTCVWNFGVSVGMDHLTTLHGYVLTYAGETWLSNQHPTLTLKEAGVQDGDMVTFAGDFEPVYLHVTLVDKEGSRQRFGKACPLTSVWLLGELLGLRTMEGQVVPGFGFTFKKDGGPTWRSKTYPNLTLAATAVKSGDCVEFAIETPPEPPEE</sequence>
<evidence type="ECO:0000256" key="1">
    <source>
        <dbReference type="SAM" id="MobiDB-lite"/>
    </source>
</evidence>
<name>A0A812V256_9DINO</name>
<feature type="compositionally biased region" description="Low complexity" evidence="1">
    <location>
        <begin position="95"/>
        <end position="118"/>
    </location>
</feature>
<reference evidence="2" key="1">
    <citation type="submission" date="2021-02" db="EMBL/GenBank/DDBJ databases">
        <authorList>
            <person name="Dougan E. K."/>
            <person name="Rhodes N."/>
            <person name="Thang M."/>
            <person name="Chan C."/>
        </authorList>
    </citation>
    <scope>NUCLEOTIDE SEQUENCE</scope>
</reference>
<keyword evidence="3" id="KW-1185">Reference proteome</keyword>
<feature type="compositionally biased region" description="Low complexity" evidence="1">
    <location>
        <begin position="126"/>
        <end position="137"/>
    </location>
</feature>
<comment type="caution">
    <text evidence="2">The sequence shown here is derived from an EMBL/GenBank/DDBJ whole genome shotgun (WGS) entry which is preliminary data.</text>
</comment>
<dbReference type="Proteomes" id="UP000604046">
    <property type="component" value="Unassembled WGS sequence"/>
</dbReference>
<gene>
    <name evidence="2" type="ORF">SNAT2548_LOCUS34410</name>
</gene>
<evidence type="ECO:0000313" key="3">
    <source>
        <dbReference type="Proteomes" id="UP000604046"/>
    </source>
</evidence>
<protein>
    <submittedName>
        <fullName evidence="2">Uncharacterized protein</fullName>
    </submittedName>
</protein>
<accession>A0A812V256</accession>
<dbReference type="AlphaFoldDB" id="A0A812V256"/>
<organism evidence="2 3">
    <name type="scientific">Symbiodinium natans</name>
    <dbReference type="NCBI Taxonomy" id="878477"/>
    <lineage>
        <taxon>Eukaryota</taxon>
        <taxon>Sar</taxon>
        <taxon>Alveolata</taxon>
        <taxon>Dinophyceae</taxon>
        <taxon>Suessiales</taxon>
        <taxon>Symbiodiniaceae</taxon>
        <taxon>Symbiodinium</taxon>
    </lineage>
</organism>
<proteinExistence type="predicted"/>